<protein>
    <submittedName>
        <fullName evidence="1">Uncharacterized protein</fullName>
    </submittedName>
</protein>
<comment type="caution">
    <text evidence="1">The sequence shown here is derived from an EMBL/GenBank/DDBJ whole genome shotgun (WGS) entry which is preliminary data.</text>
</comment>
<sequence>MYIFDHPQETLDRCYKDLDYVCKIIKQEQGKFDMVLVNTGIVSGTPFHKITEQFLNNGDSIKAAVRLFVDAVSPDYTDTNLMNNIGNTAVMNRLGRPIKIVKAVVFLDSNDSLYITAIELFVGGSAGQI</sequence>
<name>A0A815UNN3_ADIRI</name>
<dbReference type="Gene3D" id="3.40.50.720">
    <property type="entry name" value="NAD(P)-binding Rossmann-like Domain"/>
    <property type="match status" value="1"/>
</dbReference>
<dbReference type="SUPFAM" id="SSF51735">
    <property type="entry name" value="NAD(P)-binding Rossmann-fold domains"/>
    <property type="match status" value="1"/>
</dbReference>
<gene>
    <name evidence="1" type="ORF">EDS130_LOCUS43909</name>
</gene>
<accession>A0A815UNN3</accession>
<dbReference type="InterPro" id="IPR036291">
    <property type="entry name" value="NAD(P)-bd_dom_sf"/>
</dbReference>
<organism evidence="1 2">
    <name type="scientific">Adineta ricciae</name>
    <name type="common">Rotifer</name>
    <dbReference type="NCBI Taxonomy" id="249248"/>
    <lineage>
        <taxon>Eukaryota</taxon>
        <taxon>Metazoa</taxon>
        <taxon>Spiralia</taxon>
        <taxon>Gnathifera</taxon>
        <taxon>Rotifera</taxon>
        <taxon>Eurotatoria</taxon>
        <taxon>Bdelloidea</taxon>
        <taxon>Adinetida</taxon>
        <taxon>Adinetidae</taxon>
        <taxon>Adineta</taxon>
    </lineage>
</organism>
<reference evidence="1" key="1">
    <citation type="submission" date="2021-02" db="EMBL/GenBank/DDBJ databases">
        <authorList>
            <person name="Nowell W R."/>
        </authorList>
    </citation>
    <scope>NUCLEOTIDE SEQUENCE</scope>
</reference>
<evidence type="ECO:0000313" key="1">
    <source>
        <dbReference type="EMBL" id="CAF1521584.1"/>
    </source>
</evidence>
<dbReference type="AlphaFoldDB" id="A0A815UNN3"/>
<proteinExistence type="predicted"/>
<dbReference type="Proteomes" id="UP000663852">
    <property type="component" value="Unassembled WGS sequence"/>
</dbReference>
<dbReference type="EMBL" id="CAJNOJ010000777">
    <property type="protein sequence ID" value="CAF1521584.1"/>
    <property type="molecule type" value="Genomic_DNA"/>
</dbReference>
<evidence type="ECO:0000313" key="2">
    <source>
        <dbReference type="Proteomes" id="UP000663852"/>
    </source>
</evidence>